<proteinExistence type="predicted"/>
<dbReference type="InterPro" id="IPR002701">
    <property type="entry name" value="CM_II_prokaryot"/>
</dbReference>
<feature type="region of interest" description="Disordered" evidence="1">
    <location>
        <begin position="1"/>
        <end position="27"/>
    </location>
</feature>
<dbReference type="PROSITE" id="PS51168">
    <property type="entry name" value="CHORISMATE_MUT_2"/>
    <property type="match status" value="1"/>
</dbReference>
<dbReference type="InterPro" id="IPR036979">
    <property type="entry name" value="CM_dom_sf"/>
</dbReference>
<accession>A0ABW2WVB7</accession>
<organism evidence="3 4">
    <name type="scientific">Streptomyces sanglieri</name>
    <dbReference type="NCBI Taxonomy" id="193460"/>
    <lineage>
        <taxon>Bacteria</taxon>
        <taxon>Bacillati</taxon>
        <taxon>Actinomycetota</taxon>
        <taxon>Actinomycetes</taxon>
        <taxon>Kitasatosporales</taxon>
        <taxon>Streptomycetaceae</taxon>
        <taxon>Streptomyces</taxon>
    </lineage>
</organism>
<dbReference type="SMART" id="SM00830">
    <property type="entry name" value="CM_2"/>
    <property type="match status" value="1"/>
</dbReference>
<feature type="domain" description="Chorismate mutase" evidence="2">
    <location>
        <begin position="29"/>
        <end position="110"/>
    </location>
</feature>
<dbReference type="EC" id="5.4.99.5" evidence="3"/>
<dbReference type="Gene3D" id="1.20.59.10">
    <property type="entry name" value="Chorismate mutase"/>
    <property type="match status" value="1"/>
</dbReference>
<dbReference type="NCBIfam" id="NF005894">
    <property type="entry name" value="PRK07857.1"/>
    <property type="match status" value="1"/>
</dbReference>
<evidence type="ECO:0000256" key="1">
    <source>
        <dbReference type="SAM" id="MobiDB-lite"/>
    </source>
</evidence>
<keyword evidence="3" id="KW-0413">Isomerase</keyword>
<feature type="compositionally biased region" description="Low complexity" evidence="1">
    <location>
        <begin position="1"/>
        <end position="19"/>
    </location>
</feature>
<evidence type="ECO:0000313" key="4">
    <source>
        <dbReference type="Proteomes" id="UP001596915"/>
    </source>
</evidence>
<dbReference type="Proteomes" id="UP001596915">
    <property type="component" value="Unassembled WGS sequence"/>
</dbReference>
<gene>
    <name evidence="3" type="ORF">ACFQ2K_24790</name>
</gene>
<protein>
    <submittedName>
        <fullName evidence="3">Chorismate mutase</fullName>
        <ecNumber evidence="3">5.4.99.5</ecNumber>
    </submittedName>
</protein>
<dbReference type="EMBL" id="JBHTGL010000008">
    <property type="protein sequence ID" value="MFD0625480.1"/>
    <property type="molecule type" value="Genomic_DNA"/>
</dbReference>
<evidence type="ECO:0000313" key="3">
    <source>
        <dbReference type="EMBL" id="MFD0625480.1"/>
    </source>
</evidence>
<name>A0ABW2WVB7_9ACTN</name>
<keyword evidence="4" id="KW-1185">Reference proteome</keyword>
<dbReference type="InterPro" id="IPR036263">
    <property type="entry name" value="Chorismate_II_sf"/>
</dbReference>
<dbReference type="GO" id="GO:0004106">
    <property type="term" value="F:chorismate mutase activity"/>
    <property type="evidence" value="ECO:0007669"/>
    <property type="project" value="UniProtKB-EC"/>
</dbReference>
<sequence>MTSTAPAKTAPAKSTAGKTAAEKTGAHTEEAAALIDDARARIDTLDDRIIGLVQERMAVSAVIQEARITSGGRRISLSREMEILGLYRDALGRPGTSLAMTLLELCRGRA</sequence>
<dbReference type="SUPFAM" id="SSF48600">
    <property type="entry name" value="Chorismate mutase II"/>
    <property type="match status" value="1"/>
</dbReference>
<evidence type="ECO:0000259" key="2">
    <source>
        <dbReference type="PROSITE" id="PS51168"/>
    </source>
</evidence>
<reference evidence="4" key="1">
    <citation type="journal article" date="2019" name="Int. J. Syst. Evol. Microbiol.">
        <title>The Global Catalogue of Microorganisms (GCM) 10K type strain sequencing project: providing services to taxonomists for standard genome sequencing and annotation.</title>
        <authorList>
            <consortium name="The Broad Institute Genomics Platform"/>
            <consortium name="The Broad Institute Genome Sequencing Center for Infectious Disease"/>
            <person name="Wu L."/>
            <person name="Ma J."/>
        </authorList>
    </citation>
    <scope>NUCLEOTIDE SEQUENCE [LARGE SCALE GENOMIC DNA]</scope>
    <source>
        <strain evidence="4">JCM 12607</strain>
    </source>
</reference>
<comment type="caution">
    <text evidence="3">The sequence shown here is derived from an EMBL/GenBank/DDBJ whole genome shotgun (WGS) entry which is preliminary data.</text>
</comment>